<keyword evidence="2" id="KW-1185">Reference proteome</keyword>
<evidence type="ECO:0000313" key="2">
    <source>
        <dbReference type="Proteomes" id="UP000887572"/>
    </source>
</evidence>
<reference evidence="3" key="1">
    <citation type="submission" date="2022-11" db="UniProtKB">
        <authorList>
            <consortium name="WormBaseParasite"/>
        </authorList>
    </citation>
    <scope>IDENTIFICATION</scope>
</reference>
<proteinExistence type="predicted"/>
<feature type="compositionally biased region" description="Polar residues" evidence="1">
    <location>
        <begin position="134"/>
        <end position="145"/>
    </location>
</feature>
<evidence type="ECO:0000256" key="1">
    <source>
        <dbReference type="SAM" id="MobiDB-lite"/>
    </source>
</evidence>
<protein>
    <submittedName>
        <fullName evidence="3">Uncharacterized protein</fullName>
    </submittedName>
</protein>
<accession>A0A914I747</accession>
<organism evidence="2 3">
    <name type="scientific">Globodera rostochiensis</name>
    <name type="common">Golden nematode worm</name>
    <name type="synonym">Heterodera rostochiensis</name>
    <dbReference type="NCBI Taxonomy" id="31243"/>
    <lineage>
        <taxon>Eukaryota</taxon>
        <taxon>Metazoa</taxon>
        <taxon>Ecdysozoa</taxon>
        <taxon>Nematoda</taxon>
        <taxon>Chromadorea</taxon>
        <taxon>Rhabditida</taxon>
        <taxon>Tylenchina</taxon>
        <taxon>Tylenchomorpha</taxon>
        <taxon>Tylenchoidea</taxon>
        <taxon>Heteroderidae</taxon>
        <taxon>Heteroderinae</taxon>
        <taxon>Globodera</taxon>
    </lineage>
</organism>
<sequence>MNNKNDDHTHDWMPTSSKATTSSKMASSSSAAAEGWPNDKVPMPMMTPFGDALYNTNHPNLSYQMLQDTPENIQHAAGVAMSSDQTNWTTSHYPIQSWHREPSANAEPSRSHSLESPVKSEHQGAKDANAEPPQLQTEPQMTTPTQISPKEWNAVIESLGQLSPNENPQHPKSHIAVKNRPSAPGSVQKHQDFIRPTLMRNSIMPTLTIPKMPWPPTLVVSSMPSPNTAAAFPIARKRPAPAGLPPLQLPSQPMQLNFKTNKALAASKKKQQKLTATAAAGPSNKIGGEGQKQIIAATQQHQRTAAGSAFLSMAPTIGQARYIVDKCLLSLGIRHFSTIIIEPIARIQRGEPVVESLTNAKLALALELRQMVPFEVAKRLKQSVVDNVYIKSSNIFAQIIEEIKTNSIATFGQTLLTRDEVVNQQQNSKAPEIEENIGCANVLFFLSRLFRKLAGLLSAPYDEQIEFSVDLRTTRRVALALWLSGMREQFVLEFERFTTFLAFGHRDKFLTLKQLDALDTAKERLSLAHLAIESSIAPFVSNQMFKLPLKQLAFCLSAILKQNFACLILSKNDDVSMKQIIEFVVADQSKLGIACTLLTIIHQTIMQNDEELKNQNVTDITGQFVGNLIKMFAKMRQYLPSDAKTPLANQPGLAHGWDLFYYFLDKSGQQLDELARHLANAAEDSKNKNANTEGGSKSAKTESGSKSAKMEFWKNNCAQFFSANDILREQMCFSI</sequence>
<feature type="region of interest" description="Disordered" evidence="1">
    <location>
        <begin position="100"/>
        <end position="145"/>
    </location>
</feature>
<feature type="compositionally biased region" description="Low complexity" evidence="1">
    <location>
        <begin position="15"/>
        <end position="33"/>
    </location>
</feature>
<feature type="compositionally biased region" description="Basic and acidic residues" evidence="1">
    <location>
        <begin position="1"/>
        <end position="11"/>
    </location>
</feature>
<dbReference type="Proteomes" id="UP000887572">
    <property type="component" value="Unplaced"/>
</dbReference>
<feature type="region of interest" description="Disordered" evidence="1">
    <location>
        <begin position="682"/>
        <end position="705"/>
    </location>
</feature>
<feature type="region of interest" description="Disordered" evidence="1">
    <location>
        <begin position="1"/>
        <end position="41"/>
    </location>
</feature>
<evidence type="ECO:0000313" key="3">
    <source>
        <dbReference type="WBParaSite" id="Gr19_v10_g724.t1"/>
    </source>
</evidence>
<dbReference type="AlphaFoldDB" id="A0A914I747"/>
<feature type="compositionally biased region" description="Basic and acidic residues" evidence="1">
    <location>
        <begin position="109"/>
        <end position="129"/>
    </location>
</feature>
<dbReference type="WBParaSite" id="Gr19_v10_g724.t1">
    <property type="protein sequence ID" value="Gr19_v10_g724.t1"/>
    <property type="gene ID" value="Gr19_v10_g724"/>
</dbReference>
<name>A0A914I747_GLORO</name>